<evidence type="ECO:0000256" key="1">
    <source>
        <dbReference type="SAM" id="MobiDB-lite"/>
    </source>
</evidence>
<reference evidence="2 3" key="1">
    <citation type="journal article" date="2021" name="Elife">
        <title>Chloroplast acquisition without the gene transfer in kleptoplastic sea slugs, Plakobranchus ocellatus.</title>
        <authorList>
            <person name="Maeda T."/>
            <person name="Takahashi S."/>
            <person name="Yoshida T."/>
            <person name="Shimamura S."/>
            <person name="Takaki Y."/>
            <person name="Nagai Y."/>
            <person name="Toyoda A."/>
            <person name="Suzuki Y."/>
            <person name="Arimoto A."/>
            <person name="Ishii H."/>
            <person name="Satoh N."/>
            <person name="Nishiyama T."/>
            <person name="Hasebe M."/>
            <person name="Maruyama T."/>
            <person name="Minagawa J."/>
            <person name="Obokata J."/>
            <person name="Shigenobu S."/>
        </authorList>
    </citation>
    <scope>NUCLEOTIDE SEQUENCE [LARGE SCALE GENOMIC DNA]</scope>
</reference>
<dbReference type="Proteomes" id="UP000735302">
    <property type="component" value="Unassembled WGS sequence"/>
</dbReference>
<protein>
    <submittedName>
        <fullName evidence="2">Uncharacterized protein</fullName>
    </submittedName>
</protein>
<evidence type="ECO:0000313" key="2">
    <source>
        <dbReference type="EMBL" id="GFO16592.1"/>
    </source>
</evidence>
<dbReference type="EMBL" id="BLXT01004673">
    <property type="protein sequence ID" value="GFO16592.1"/>
    <property type="molecule type" value="Genomic_DNA"/>
</dbReference>
<proteinExistence type="predicted"/>
<feature type="region of interest" description="Disordered" evidence="1">
    <location>
        <begin position="81"/>
        <end position="117"/>
    </location>
</feature>
<dbReference type="AlphaFoldDB" id="A0AAV4BCB8"/>
<keyword evidence="3" id="KW-1185">Reference proteome</keyword>
<accession>A0AAV4BCB8</accession>
<organism evidence="2 3">
    <name type="scientific">Plakobranchus ocellatus</name>
    <dbReference type="NCBI Taxonomy" id="259542"/>
    <lineage>
        <taxon>Eukaryota</taxon>
        <taxon>Metazoa</taxon>
        <taxon>Spiralia</taxon>
        <taxon>Lophotrochozoa</taxon>
        <taxon>Mollusca</taxon>
        <taxon>Gastropoda</taxon>
        <taxon>Heterobranchia</taxon>
        <taxon>Euthyneura</taxon>
        <taxon>Panpulmonata</taxon>
        <taxon>Sacoglossa</taxon>
        <taxon>Placobranchoidea</taxon>
        <taxon>Plakobranchidae</taxon>
        <taxon>Plakobranchus</taxon>
    </lineage>
</organism>
<sequence>MRKYTGTKPALDDANGCVVARSDGGRDSWNHCKHLRSAREQVAPNDEFCFEDINKAEQGTKCFSKTLVGSDSSLEPDASVVEVKQDGSGHNYNEYESDDDDDDNDNDDDVVDDDEKE</sequence>
<feature type="compositionally biased region" description="Acidic residues" evidence="1">
    <location>
        <begin position="95"/>
        <end position="117"/>
    </location>
</feature>
<evidence type="ECO:0000313" key="3">
    <source>
        <dbReference type="Proteomes" id="UP000735302"/>
    </source>
</evidence>
<comment type="caution">
    <text evidence="2">The sequence shown here is derived from an EMBL/GenBank/DDBJ whole genome shotgun (WGS) entry which is preliminary data.</text>
</comment>
<name>A0AAV4BCB8_9GAST</name>
<gene>
    <name evidence="2" type="ORF">PoB_004309700</name>
</gene>